<dbReference type="RefSeq" id="WP_146519095.1">
    <property type="nucleotide sequence ID" value="NZ_CP151726.1"/>
</dbReference>
<dbReference type="Proteomes" id="UP000320176">
    <property type="component" value="Unassembled WGS sequence"/>
</dbReference>
<evidence type="ECO:0000256" key="2">
    <source>
        <dbReference type="ARBA" id="ARBA00009755"/>
    </source>
</evidence>
<sequence length="682" mass="75308">MTPRTDPPEKTRDIVEIRVRARETLDQLRTELISQRGEDDHWTGQLSASALSTATAVSAIAAVMRHQSGEDWMRELVRRGMQYLCGEQNQDGGFGDTDRSHSNIATSYLVLAADSLARQVLGDSAGLHADQRDDLQRYLRDAGEIAGLKARYGKDKTFVVPILTNMAIAGLVDWKLVSALPFEAAVFPQSWYRFLRMPVVSYAIPALVAIGQARHFLGPRSWFPIRAMRSASVSRTMAVLERMQPESGGYLEATPLTSFVLMSLAATGRGDHPVALNALRFLQDSVAEDGSWPIDTNLATWVTSLSVHALACDPLDDGSWFSQSLLRWHLDCQHRVRHPFTGASPGGWGWTDLSGAVPDGDDTPGAILALRVMKRWSDTSHHAQIDSAIAMGSRWLLQLQNGDGGWPTFCRGWGKLPFDRSSTDLTAHAIRALSDQNHQFDGPIRKGQRYLDRMQQPDGAWLPLWFGNQDQSDEINPVYGTAKVLLSGAASPEKLHLGVKFLLETQNGDGGWGGGVSVSEKLRVLLKERPEFSELQIPDHLTSSVEETALAVDALCSVVLHRRDASEHAFVGQMAVDCDSRAVQASRSGVTSPEVESAAVLQQHRQLGGYDETDSLTAAIIGGVEFLLQSVRDGRHRIAWPIGFYFAKLWYHEKSYPLIFTVAALGKFLRATTDEHDPQWPR</sequence>
<keyword evidence="5" id="KW-0456">Lyase</keyword>
<dbReference type="GO" id="GO:0016866">
    <property type="term" value="F:intramolecular transferase activity"/>
    <property type="evidence" value="ECO:0007669"/>
    <property type="project" value="InterPro"/>
</dbReference>
<comment type="pathway">
    <text evidence="1">Secondary metabolite biosynthesis; hopanoid biosynthesis.</text>
</comment>
<evidence type="ECO:0000259" key="4">
    <source>
        <dbReference type="Pfam" id="PF13243"/>
    </source>
</evidence>
<proteinExistence type="inferred from homology"/>
<dbReference type="OrthoDB" id="9758578at2"/>
<comment type="similarity">
    <text evidence="2">Belongs to the terpene cyclase/mutase family.</text>
</comment>
<dbReference type="InterPro" id="IPR018333">
    <property type="entry name" value="Squalene_cyclase"/>
</dbReference>
<evidence type="ECO:0000313" key="6">
    <source>
        <dbReference type="Proteomes" id="UP000320176"/>
    </source>
</evidence>
<dbReference type="Gene3D" id="1.50.10.20">
    <property type="match status" value="2"/>
</dbReference>
<accession>A0A5C6B3H8</accession>
<dbReference type="GO" id="GO:0005811">
    <property type="term" value="C:lipid droplet"/>
    <property type="evidence" value="ECO:0007669"/>
    <property type="project" value="InterPro"/>
</dbReference>
<dbReference type="GO" id="GO:0016104">
    <property type="term" value="P:triterpenoid biosynthetic process"/>
    <property type="evidence" value="ECO:0007669"/>
    <property type="project" value="InterPro"/>
</dbReference>
<dbReference type="InterPro" id="IPR008930">
    <property type="entry name" value="Terpenoid_cyclase/PrenylTrfase"/>
</dbReference>
<dbReference type="EMBL" id="SJPN01000002">
    <property type="protein sequence ID" value="TWU05929.1"/>
    <property type="molecule type" value="Genomic_DNA"/>
</dbReference>
<dbReference type="InterPro" id="IPR032696">
    <property type="entry name" value="SQ_cyclase_C"/>
</dbReference>
<keyword evidence="3" id="KW-0677">Repeat</keyword>
<gene>
    <name evidence="5" type="primary">sqhC</name>
    <name evidence="5" type="ORF">Pla52n_16450</name>
</gene>
<dbReference type="AlphaFoldDB" id="A0A5C6B3H8"/>
<dbReference type="PANTHER" id="PTHR11764:SF20">
    <property type="entry name" value="LANOSTEROL SYNTHASE"/>
    <property type="match status" value="1"/>
</dbReference>
<reference evidence="5 6" key="1">
    <citation type="submission" date="2019-02" db="EMBL/GenBank/DDBJ databases">
        <title>Deep-cultivation of Planctomycetes and their phenomic and genomic characterization uncovers novel biology.</title>
        <authorList>
            <person name="Wiegand S."/>
            <person name="Jogler M."/>
            <person name="Boedeker C."/>
            <person name="Pinto D."/>
            <person name="Vollmers J."/>
            <person name="Rivas-Marin E."/>
            <person name="Kohn T."/>
            <person name="Peeters S.H."/>
            <person name="Heuer A."/>
            <person name="Rast P."/>
            <person name="Oberbeckmann S."/>
            <person name="Bunk B."/>
            <person name="Jeske O."/>
            <person name="Meyerdierks A."/>
            <person name="Storesund J.E."/>
            <person name="Kallscheuer N."/>
            <person name="Luecker S."/>
            <person name="Lage O.M."/>
            <person name="Pohl T."/>
            <person name="Merkel B.J."/>
            <person name="Hornburger P."/>
            <person name="Mueller R.-W."/>
            <person name="Bruemmer F."/>
            <person name="Labrenz M."/>
            <person name="Spormann A.M."/>
            <person name="Op Den Camp H."/>
            <person name="Overmann J."/>
            <person name="Amann R."/>
            <person name="Jetten M.S.M."/>
            <person name="Mascher T."/>
            <person name="Medema M.H."/>
            <person name="Devos D.P."/>
            <person name="Kaster A.-K."/>
            <person name="Ovreas L."/>
            <person name="Rohde M."/>
            <person name="Galperin M.Y."/>
            <person name="Jogler C."/>
        </authorList>
    </citation>
    <scope>NUCLEOTIDE SEQUENCE [LARGE SCALE GENOMIC DNA]</scope>
    <source>
        <strain evidence="5 6">Pla52n</strain>
    </source>
</reference>
<feature type="domain" description="Squalene cyclase C-terminal" evidence="4">
    <location>
        <begin position="301"/>
        <end position="516"/>
    </location>
</feature>
<dbReference type="UniPathway" id="UPA00337"/>
<comment type="caution">
    <text evidence="5">The sequence shown here is derived from an EMBL/GenBank/DDBJ whole genome shotgun (WGS) entry which is preliminary data.</text>
</comment>
<dbReference type="SUPFAM" id="SSF48239">
    <property type="entry name" value="Terpenoid cyclases/Protein prenyltransferases"/>
    <property type="match status" value="1"/>
</dbReference>
<evidence type="ECO:0000256" key="3">
    <source>
        <dbReference type="ARBA" id="ARBA00022737"/>
    </source>
</evidence>
<dbReference type="PANTHER" id="PTHR11764">
    <property type="entry name" value="TERPENE CYCLASE/MUTASE FAMILY MEMBER"/>
    <property type="match status" value="1"/>
</dbReference>
<protein>
    <submittedName>
        <fullName evidence="5">Sporulenol synthase</fullName>
        <ecNumber evidence="5">4.2.1.137</ecNumber>
    </submittedName>
</protein>
<organism evidence="5 6">
    <name type="scientific">Stieleria varia</name>
    <dbReference type="NCBI Taxonomy" id="2528005"/>
    <lineage>
        <taxon>Bacteria</taxon>
        <taxon>Pseudomonadati</taxon>
        <taxon>Planctomycetota</taxon>
        <taxon>Planctomycetia</taxon>
        <taxon>Pirellulales</taxon>
        <taxon>Pirellulaceae</taxon>
        <taxon>Stieleria</taxon>
    </lineage>
</organism>
<evidence type="ECO:0000256" key="1">
    <source>
        <dbReference type="ARBA" id="ARBA00004999"/>
    </source>
</evidence>
<keyword evidence="6" id="KW-1185">Reference proteome</keyword>
<name>A0A5C6B3H8_9BACT</name>
<evidence type="ECO:0000313" key="5">
    <source>
        <dbReference type="EMBL" id="TWU05929.1"/>
    </source>
</evidence>
<dbReference type="EC" id="4.2.1.137" evidence="5"/>
<dbReference type="Pfam" id="PF13243">
    <property type="entry name" value="SQHop_cyclase_C"/>
    <property type="match status" value="1"/>
</dbReference>
<dbReference type="SUPFAM" id="SSF81853">
    <property type="entry name" value="Family 10 polysaccharide lyase"/>
    <property type="match status" value="1"/>
</dbReference>
<dbReference type="GO" id="GO:0016829">
    <property type="term" value="F:lyase activity"/>
    <property type="evidence" value="ECO:0007669"/>
    <property type="project" value="UniProtKB-KW"/>
</dbReference>